<keyword evidence="1 4" id="KW-0489">Methyltransferase</keyword>
<dbReference type="GO" id="GO:0016274">
    <property type="term" value="F:protein-arginine N-methyltransferase activity"/>
    <property type="evidence" value="ECO:0007669"/>
    <property type="project" value="InterPro"/>
</dbReference>
<evidence type="ECO:0000256" key="3">
    <source>
        <dbReference type="ARBA" id="ARBA00022691"/>
    </source>
</evidence>
<dbReference type="Pfam" id="PF17286">
    <property type="entry name" value="PRMT5_C"/>
    <property type="match status" value="1"/>
</dbReference>
<evidence type="ECO:0000256" key="5">
    <source>
        <dbReference type="PIRSR" id="PIRSR015894-1"/>
    </source>
</evidence>
<evidence type="ECO:0000259" key="10">
    <source>
        <dbReference type="Pfam" id="PF17285"/>
    </source>
</evidence>
<feature type="binding site" evidence="6">
    <location>
        <position position="444"/>
    </location>
    <ligand>
        <name>S-adenosyl-L-methionine</name>
        <dbReference type="ChEBI" id="CHEBI:59789"/>
    </ligand>
</feature>
<dbReference type="SUPFAM" id="SSF53335">
    <property type="entry name" value="S-adenosyl-L-methionine-dependent methyltransferases"/>
    <property type="match status" value="1"/>
</dbReference>
<sequence>MTTSLGSLLTLFEIASTAPTKDAPTPVLELSSQARAKGYDLVCLPLTTDAWKKRWTEMCLLPPGADLAADLAAEKLAEAWRTKPTFLLNEVTVTQLDEADGATAIVSEWLELDAADDWVRHDTEIALNQELSYASYLNIHSAILPPPRNREHVSSYARTVNACLKAHPYMHLSIRLPIYSPTVLNSPLSTSPSPPLLRSPSPVPATPRLVISDERSADAPPTNLDATWEMWDVIRSICDYNTRLTLTLDLTPPLPVNSGFLAKWKAEAIRYLFLPASTFIANTKGYPVLPKGTQSFIRESMSASSLRNHHPVIVLAGANQNLHARGGELAYSQYLRHLHKTSAAFQAANTSGTVENFAQGYQDYLQAPLQPLMDNLQSVTYQTFEQDPVKYRNYEEAIYHALVDWTGEDKLTLCVAGAGRGPLVSRALSAIERSGREAHVYAVEKNPNAYITLQGRKETEWGDQVTLLFGDMRHIEVPEKADILISELLGSFGDNELSPECLDGAMRFLKSEGISIPASYTAHLAPLSSSKLFNEARVGKDEKNLETPYVVMFQAVNILSGDGSSTNGRCGPQIQECWEFEHPRRDAVLNERGLPLTNSHNARSAKLNFFIPHAGVLHGLAGYFEAVLYGNIGLSIHPHRKERISKDMLSWFPLFFPFKEPLYLPSNSELHVSIWRLTNQRQVWYEWHAEAFLNIVGEPSPETEVPLPSPRSAMSSSFFSSPPRNTPSPLIDASFTNDAFSFGLDRRVSTSWSVEPPAERLIKIGHTSLHNPGGRSSWIGL</sequence>
<gene>
    <name evidence="12" type="ORF">HMN09_00421600</name>
</gene>
<evidence type="ECO:0000256" key="4">
    <source>
        <dbReference type="PIRNR" id="PIRNR015894"/>
    </source>
</evidence>
<keyword evidence="3 4" id="KW-0949">S-adenosyl-L-methionine</keyword>
<keyword evidence="13" id="KW-1185">Reference proteome</keyword>
<evidence type="ECO:0000256" key="8">
    <source>
        <dbReference type="SAM" id="SignalP"/>
    </source>
</evidence>
<dbReference type="InterPro" id="IPR035248">
    <property type="entry name" value="PRMT5_C"/>
</dbReference>
<feature type="active site" description="Proton donor/acceptor" evidence="5">
    <location>
        <position position="496"/>
    </location>
</feature>
<feature type="domain" description="PRMT5 TIM barrel" evidence="10">
    <location>
        <begin position="38"/>
        <end position="340"/>
    </location>
</feature>
<evidence type="ECO:0000313" key="12">
    <source>
        <dbReference type="EMBL" id="KAF7316878.1"/>
    </source>
</evidence>
<feature type="active site" description="Proton donor/acceptor" evidence="5">
    <location>
        <position position="487"/>
    </location>
</feature>
<dbReference type="PIRSF" id="PIRSF015894">
    <property type="entry name" value="Skb1_MeTrfase"/>
    <property type="match status" value="1"/>
</dbReference>
<feature type="domain" description="PRMT5 oligomerisation" evidence="11">
    <location>
        <begin position="519"/>
        <end position="779"/>
    </location>
</feature>
<keyword evidence="8" id="KW-0732">Signal</keyword>
<dbReference type="InterPro" id="IPR007857">
    <property type="entry name" value="Arg_MeTrfase_PRMT5"/>
</dbReference>
<proteinExistence type="inferred from homology"/>
<evidence type="ECO:0000256" key="7">
    <source>
        <dbReference type="PIRSR" id="PIRSR015894-3"/>
    </source>
</evidence>
<dbReference type="InterPro" id="IPR025799">
    <property type="entry name" value="Arg_MeTrfase"/>
</dbReference>
<dbReference type="EMBL" id="JACAZE010000005">
    <property type="protein sequence ID" value="KAF7316878.1"/>
    <property type="molecule type" value="Genomic_DNA"/>
</dbReference>
<accession>A0A8H6WJ69</accession>
<feature type="binding site" evidence="6">
    <location>
        <begin position="390"/>
        <end position="391"/>
    </location>
    <ligand>
        <name>S-adenosyl-L-methionine</name>
        <dbReference type="ChEBI" id="CHEBI:59789"/>
    </ligand>
</feature>
<evidence type="ECO:0000256" key="1">
    <source>
        <dbReference type="ARBA" id="ARBA00022603"/>
    </source>
</evidence>
<evidence type="ECO:0000259" key="11">
    <source>
        <dbReference type="Pfam" id="PF17286"/>
    </source>
</evidence>
<dbReference type="Pfam" id="PF17285">
    <property type="entry name" value="PRMT5_TIM"/>
    <property type="match status" value="1"/>
</dbReference>
<dbReference type="GO" id="GO:0006355">
    <property type="term" value="P:regulation of DNA-templated transcription"/>
    <property type="evidence" value="ECO:0007669"/>
    <property type="project" value="TreeGrafter"/>
</dbReference>
<comment type="caution">
    <text evidence="12">The sequence shown here is derived from an EMBL/GenBank/DDBJ whole genome shotgun (WGS) entry which is preliminary data.</text>
</comment>
<dbReference type="GO" id="GO:0032259">
    <property type="term" value="P:methylation"/>
    <property type="evidence" value="ECO:0007669"/>
    <property type="project" value="UniProtKB-KW"/>
</dbReference>
<feature type="site" description="Critical for specifying symmetric addition of methyl groups" evidence="7">
    <location>
        <position position="384"/>
    </location>
</feature>
<dbReference type="GO" id="GO:0005634">
    <property type="term" value="C:nucleus"/>
    <property type="evidence" value="ECO:0007669"/>
    <property type="project" value="TreeGrafter"/>
</dbReference>
<evidence type="ECO:0000256" key="6">
    <source>
        <dbReference type="PIRSR" id="PIRSR015894-2"/>
    </source>
</evidence>
<dbReference type="Gene3D" id="2.70.160.11">
    <property type="entry name" value="Hnrnp arginine n-methyltransferase1"/>
    <property type="match status" value="1"/>
</dbReference>
<dbReference type="PANTHER" id="PTHR10738:SF0">
    <property type="entry name" value="PROTEIN ARGININE N-METHYLTRANSFERASE 5"/>
    <property type="match status" value="1"/>
</dbReference>
<dbReference type="InterPro" id="IPR035247">
    <property type="entry name" value="PRMT5_TIM"/>
</dbReference>
<feature type="binding site" evidence="6">
    <location>
        <position position="381"/>
    </location>
    <ligand>
        <name>S-adenosyl-L-methionine</name>
        <dbReference type="ChEBI" id="CHEBI:59789"/>
    </ligand>
</feature>
<dbReference type="InterPro" id="IPR029063">
    <property type="entry name" value="SAM-dependent_MTases_sf"/>
</dbReference>
<name>A0A8H6WJ69_MYCCL</name>
<dbReference type="OrthoDB" id="1368803at2759"/>
<dbReference type="Pfam" id="PF05185">
    <property type="entry name" value="PRMT5"/>
    <property type="match status" value="1"/>
</dbReference>
<feature type="signal peptide" evidence="8">
    <location>
        <begin position="1"/>
        <end position="17"/>
    </location>
</feature>
<dbReference type="PROSITE" id="PS51678">
    <property type="entry name" value="SAM_MT_PRMT"/>
    <property type="match status" value="1"/>
</dbReference>
<dbReference type="AlphaFoldDB" id="A0A8H6WJ69"/>
<dbReference type="Gene3D" id="3.40.50.150">
    <property type="entry name" value="Vaccinia Virus protein VP39"/>
    <property type="match status" value="1"/>
</dbReference>
<evidence type="ECO:0000259" key="9">
    <source>
        <dbReference type="Pfam" id="PF05185"/>
    </source>
</evidence>
<dbReference type="PANTHER" id="PTHR10738">
    <property type="entry name" value="PROTEIN ARGININE N-METHYLTRANSFERASE 5"/>
    <property type="match status" value="1"/>
</dbReference>
<dbReference type="Proteomes" id="UP000613580">
    <property type="component" value="Unassembled WGS sequence"/>
</dbReference>
<feature type="binding site" evidence="6">
    <location>
        <begin position="471"/>
        <end position="472"/>
    </location>
    <ligand>
        <name>S-adenosyl-L-methionine</name>
        <dbReference type="ChEBI" id="CHEBI:59789"/>
    </ligand>
</feature>
<protein>
    <recommendedName>
        <fullName evidence="4">Protein arginine N-methyltransferase</fullName>
    </recommendedName>
</protein>
<dbReference type="GO" id="GO:0005829">
    <property type="term" value="C:cytosol"/>
    <property type="evidence" value="ECO:0007669"/>
    <property type="project" value="TreeGrafter"/>
</dbReference>
<evidence type="ECO:0000313" key="13">
    <source>
        <dbReference type="Proteomes" id="UP000613580"/>
    </source>
</evidence>
<dbReference type="Gene3D" id="3.20.20.150">
    <property type="entry name" value="Divalent-metal-dependent TIM barrel enzymes"/>
    <property type="match status" value="1"/>
</dbReference>
<keyword evidence="2 4" id="KW-0808">Transferase</keyword>
<organism evidence="12 13">
    <name type="scientific">Mycena chlorophos</name>
    <name type="common">Agaric fungus</name>
    <name type="synonym">Agaricus chlorophos</name>
    <dbReference type="NCBI Taxonomy" id="658473"/>
    <lineage>
        <taxon>Eukaryota</taxon>
        <taxon>Fungi</taxon>
        <taxon>Dikarya</taxon>
        <taxon>Basidiomycota</taxon>
        <taxon>Agaricomycotina</taxon>
        <taxon>Agaricomycetes</taxon>
        <taxon>Agaricomycetidae</taxon>
        <taxon>Agaricales</taxon>
        <taxon>Marasmiineae</taxon>
        <taxon>Mycenaceae</taxon>
        <taxon>Mycena</taxon>
    </lineage>
</organism>
<feature type="chain" id="PRO_5034654305" description="Protein arginine N-methyltransferase" evidence="8">
    <location>
        <begin position="18"/>
        <end position="781"/>
    </location>
</feature>
<feature type="domain" description="PRMT5 arginine-N-methyltransferase" evidence="9">
    <location>
        <begin position="355"/>
        <end position="516"/>
    </location>
</feature>
<evidence type="ECO:0000256" key="2">
    <source>
        <dbReference type="ARBA" id="ARBA00022679"/>
    </source>
</evidence>
<comment type="similarity">
    <text evidence="4">Belongs to the class I-like SAM-binding methyltransferase superfamily.</text>
</comment>
<reference evidence="12" key="1">
    <citation type="submission" date="2020-05" db="EMBL/GenBank/DDBJ databases">
        <title>Mycena genomes resolve the evolution of fungal bioluminescence.</title>
        <authorList>
            <person name="Tsai I.J."/>
        </authorList>
    </citation>
    <scope>NUCLEOTIDE SEQUENCE</scope>
    <source>
        <strain evidence="12">110903Hualien_Pintung</strain>
    </source>
</reference>
<dbReference type="InterPro" id="IPR035075">
    <property type="entry name" value="PRMT5"/>
</dbReference>